<dbReference type="Gene3D" id="1.10.246.20">
    <property type="entry name" value="Coactivator CBP, KIX domain"/>
    <property type="match status" value="2"/>
</dbReference>
<dbReference type="InterPro" id="IPR036546">
    <property type="entry name" value="MED15_KIX"/>
</dbReference>
<dbReference type="Proteomes" id="UP000215914">
    <property type="component" value="Chromosome 3"/>
</dbReference>
<dbReference type="FunFam" id="1.10.246.20:FF:000003">
    <property type="entry name" value="Mediator of RNA polymerase II transcription subunit 15a"/>
    <property type="match status" value="1"/>
</dbReference>
<dbReference type="FunCoup" id="A0A251V9P0">
    <property type="interactions" value="36"/>
</dbReference>
<dbReference type="GO" id="GO:0003713">
    <property type="term" value="F:transcription coactivator activity"/>
    <property type="evidence" value="ECO:0007669"/>
    <property type="project" value="InterPro"/>
</dbReference>
<dbReference type="GO" id="GO:0031490">
    <property type="term" value="F:chromatin DNA binding"/>
    <property type="evidence" value="ECO:0000318"/>
    <property type="project" value="GO_Central"/>
</dbReference>
<comment type="subcellular location">
    <subcellularLocation>
        <location evidence="1">Nucleus</location>
    </subcellularLocation>
</comment>
<accession>A0A251V9P0</accession>
<organism evidence="4 5">
    <name type="scientific">Helianthus annuus</name>
    <name type="common">Common sunflower</name>
    <dbReference type="NCBI Taxonomy" id="4232"/>
    <lineage>
        <taxon>Eukaryota</taxon>
        <taxon>Viridiplantae</taxon>
        <taxon>Streptophyta</taxon>
        <taxon>Embryophyta</taxon>
        <taxon>Tracheophyta</taxon>
        <taxon>Spermatophyta</taxon>
        <taxon>Magnoliopsida</taxon>
        <taxon>eudicotyledons</taxon>
        <taxon>Gunneridae</taxon>
        <taxon>Pentapetalae</taxon>
        <taxon>asterids</taxon>
        <taxon>campanulids</taxon>
        <taxon>Asterales</taxon>
        <taxon>Asteraceae</taxon>
        <taxon>Asteroideae</taxon>
        <taxon>Heliantheae alliance</taxon>
        <taxon>Heliantheae</taxon>
        <taxon>Helianthus</taxon>
    </lineage>
</organism>
<dbReference type="InterPro" id="IPR036529">
    <property type="entry name" value="KIX_dom_sf"/>
</dbReference>
<evidence type="ECO:0000256" key="2">
    <source>
        <dbReference type="ARBA" id="ARBA00023242"/>
    </source>
</evidence>
<dbReference type="InParanoid" id="A0A251V9P0"/>
<evidence type="ECO:0000313" key="5">
    <source>
        <dbReference type="Proteomes" id="UP000215914"/>
    </source>
</evidence>
<dbReference type="PANTHER" id="PTHR33137">
    <property type="entry name" value="MEDIATOR OF RNA POLYMERASE II TRANSCRIPTION SUBUNIT 15A-RELATED"/>
    <property type="match status" value="1"/>
</dbReference>
<evidence type="ECO:0000256" key="1">
    <source>
        <dbReference type="ARBA" id="ARBA00004123"/>
    </source>
</evidence>
<dbReference type="AlphaFoldDB" id="A0A251V9P0"/>
<keyword evidence="5" id="KW-1185">Reference proteome</keyword>
<dbReference type="PANTHER" id="PTHR33137:SF4">
    <property type="entry name" value="MEDIATOR OF RNA POLYMERASE II TRANSCRIPTION SUBUNIT 15A-RELATED"/>
    <property type="match status" value="1"/>
</dbReference>
<feature type="domain" description="Mediator complex subunit 15 KIX" evidence="3">
    <location>
        <begin position="213"/>
        <end position="267"/>
    </location>
</feature>
<reference evidence="5" key="1">
    <citation type="journal article" date="2017" name="Nature">
        <title>The sunflower genome provides insights into oil metabolism, flowering and Asterid evolution.</title>
        <authorList>
            <person name="Badouin H."/>
            <person name="Gouzy J."/>
            <person name="Grassa C.J."/>
            <person name="Murat F."/>
            <person name="Staton S.E."/>
            <person name="Cottret L."/>
            <person name="Lelandais-Briere C."/>
            <person name="Owens G.L."/>
            <person name="Carrere S."/>
            <person name="Mayjonade B."/>
            <person name="Legrand L."/>
            <person name="Gill N."/>
            <person name="Kane N.C."/>
            <person name="Bowers J.E."/>
            <person name="Hubner S."/>
            <person name="Bellec A."/>
            <person name="Berard A."/>
            <person name="Berges H."/>
            <person name="Blanchet N."/>
            <person name="Boniface M.C."/>
            <person name="Brunel D."/>
            <person name="Catrice O."/>
            <person name="Chaidir N."/>
            <person name="Claudel C."/>
            <person name="Donnadieu C."/>
            <person name="Faraut T."/>
            <person name="Fievet G."/>
            <person name="Helmstetter N."/>
            <person name="King M."/>
            <person name="Knapp S.J."/>
            <person name="Lai Z."/>
            <person name="Le Paslier M.C."/>
            <person name="Lippi Y."/>
            <person name="Lorenzon L."/>
            <person name="Mandel J.R."/>
            <person name="Marage G."/>
            <person name="Marchand G."/>
            <person name="Marquand E."/>
            <person name="Bret-Mestries E."/>
            <person name="Morien E."/>
            <person name="Nambeesan S."/>
            <person name="Nguyen T."/>
            <person name="Pegot-Espagnet P."/>
            <person name="Pouilly N."/>
            <person name="Raftis F."/>
            <person name="Sallet E."/>
            <person name="Schiex T."/>
            <person name="Thomas J."/>
            <person name="Vandecasteele C."/>
            <person name="Vares D."/>
            <person name="Vear F."/>
            <person name="Vautrin S."/>
            <person name="Crespi M."/>
            <person name="Mangin B."/>
            <person name="Burke J.M."/>
            <person name="Salse J."/>
            <person name="Munos S."/>
            <person name="Vincourt P."/>
            <person name="Rieseberg L.H."/>
            <person name="Langlade N.B."/>
        </authorList>
    </citation>
    <scope>NUCLEOTIDE SEQUENCE [LARGE SCALE GENOMIC DNA]</scope>
    <source>
        <strain evidence="5">cv. SF193</strain>
    </source>
</reference>
<evidence type="ECO:0000259" key="3">
    <source>
        <dbReference type="Pfam" id="PF16987"/>
    </source>
</evidence>
<dbReference type="GO" id="GO:0005634">
    <property type="term" value="C:nucleus"/>
    <property type="evidence" value="ECO:0007669"/>
    <property type="project" value="UniProtKB-SubCell"/>
</dbReference>
<dbReference type="Pfam" id="PF16987">
    <property type="entry name" value="KIX_2"/>
    <property type="match status" value="2"/>
</dbReference>
<dbReference type="EMBL" id="CM007892">
    <property type="protein sequence ID" value="OTG31876.1"/>
    <property type="molecule type" value="Genomic_DNA"/>
</dbReference>
<proteinExistence type="predicted"/>
<dbReference type="OMA" id="NIDTHLM"/>
<keyword evidence="2" id="KW-0539">Nucleus</keyword>
<name>A0A251V9P0_HELAN</name>
<evidence type="ECO:0000313" key="4">
    <source>
        <dbReference type="EMBL" id="OTG31876.1"/>
    </source>
</evidence>
<feature type="domain" description="Mediator complex subunit 15 KIX" evidence="3">
    <location>
        <begin position="15"/>
        <end position="88"/>
    </location>
</feature>
<protein>
    <submittedName>
        <fullName evidence="4">Putative coactivator CBP, KIX domain-containing protein</fullName>
    </submittedName>
</protein>
<dbReference type="InterPro" id="IPR044661">
    <property type="entry name" value="MED15a/b/c-like"/>
</dbReference>
<sequence>MDKRPIHGDPAMEFRDWRAQLQRKRIINKIMDTLKKHLPFSGYERLQELKKIAERVEREIHTAATSQSEYSRKVCFMMLTMETRLKNPMLSNSAAITIKAMQKLYLLESDDWKAQLQDSSSLPSALPPGNDLQQPTLTNVAGQNINMQTIQNMSSVQQNQLIGQQYNYLVTQGHPLYQEQLQQLLQQRMLQQQRLRPTEGASVAVGDPTMESGDWRAQLQADIGERIMNKLLDTVKKHPPFPGHEGQQVLTKIAERIEEEIYFVATTRVAGSSLARSQCPYGSGFTPKLRLTGWRSARWDHLGGWEDRGISPPSFVNVLTPKVVQVR</sequence>
<gene>
    <name evidence="4" type="ORF">HannXRQ_Chr03g0080531</name>
</gene>